<reference evidence="4 5" key="1">
    <citation type="submission" date="2020-07" db="EMBL/GenBank/DDBJ databases">
        <title>The yeast mating-type switching endonuclease HO is a domesticated member of an unorthodox homing genetic element family.</title>
        <authorList>
            <person name="Coughlan A.Y."/>
            <person name="Lombardi L."/>
            <person name="Braun-Galleani S."/>
            <person name="Martos A.R."/>
            <person name="Galeote V."/>
            <person name="Bigey F."/>
            <person name="Dequin S."/>
            <person name="Byrne K.P."/>
            <person name="Wolfe K.H."/>
        </authorList>
    </citation>
    <scope>NUCLEOTIDE SEQUENCE [LARGE SCALE GENOMIC DNA]</scope>
    <source>
        <strain evidence="4 5">NRRL Y-6702</strain>
    </source>
</reference>
<evidence type="ECO:0000259" key="1">
    <source>
        <dbReference type="Pfam" id="PF14611"/>
    </source>
</evidence>
<dbReference type="InterPro" id="IPR048401">
    <property type="entry name" value="SLS1_C"/>
</dbReference>
<keyword evidence="5" id="KW-1185">Reference proteome</keyword>
<gene>
    <name evidence="4" type="ORF">HG535_0A08380</name>
</gene>
<dbReference type="GO" id="GO:0005743">
    <property type="term" value="C:mitochondrial inner membrane"/>
    <property type="evidence" value="ECO:0007669"/>
    <property type="project" value="InterPro"/>
</dbReference>
<feature type="domain" description="SLS1 N-terminal" evidence="2">
    <location>
        <begin position="180"/>
        <end position="255"/>
    </location>
</feature>
<dbReference type="Pfam" id="PF14611">
    <property type="entry name" value="KH_SLS1_1"/>
    <property type="match status" value="1"/>
</dbReference>
<dbReference type="AlphaFoldDB" id="A0A7H9AZ73"/>
<dbReference type="RefSeq" id="XP_037142620.1">
    <property type="nucleotide sequence ID" value="XM_037286725.1"/>
</dbReference>
<feature type="domain" description="SLS1 C-terminal" evidence="3">
    <location>
        <begin position="437"/>
        <end position="757"/>
    </location>
</feature>
<accession>A0A7H9AZ73</accession>
<dbReference type="Pfam" id="PF20778">
    <property type="entry name" value="SLS1_C"/>
    <property type="match status" value="1"/>
</dbReference>
<feature type="domain" description="SLS1 first KH" evidence="1">
    <location>
        <begin position="270"/>
        <end position="332"/>
    </location>
</feature>
<evidence type="ECO:0000313" key="4">
    <source>
        <dbReference type="EMBL" id="QLG70892.1"/>
    </source>
</evidence>
<proteinExistence type="predicted"/>
<organism evidence="4 5">
    <name type="scientific">Zygotorulaspora mrakii</name>
    <name type="common">Zygosaccharomyces mrakii</name>
    <dbReference type="NCBI Taxonomy" id="42260"/>
    <lineage>
        <taxon>Eukaryota</taxon>
        <taxon>Fungi</taxon>
        <taxon>Dikarya</taxon>
        <taxon>Ascomycota</taxon>
        <taxon>Saccharomycotina</taxon>
        <taxon>Saccharomycetes</taxon>
        <taxon>Saccharomycetales</taxon>
        <taxon>Saccharomycetaceae</taxon>
        <taxon>Zygotorulaspora</taxon>
    </lineage>
</organism>
<sequence>MYRSSGYMLVPRLYFRLSTFNVNRFARRLIQSNSTDPRLECKFVDEEADESRHENSIHDVKSDLDTVGEFIPEDDRNVMSQHPNITRGKKLKPGRANIVVLDAKQSGLLKQRELPNYFKRRNGDSRLSILEGVELGTDHELTRYTDSKSLLNEVNGTRSNSSDVLRAIESQRKKLLIFKSRVSKEQALRSIHYQKPSTSVLSRKRYDQIKQLLESAYTASQLKTYAKKYYNLSSGKITKSEIISRVINECWQCSVSDTMNETEDLVLERIIDVNTRDMYLLLLTNNGKILNNFARIGATVAVALDENIVIVRGTASIIRYVEVSLNKILGNVSTLRVSIKDIISHHTERNSVKPFDMEELISLVQRESAVYFERVSFDNEDTGDAYELSAFGSKRVLNARNLLLWGVKYQPQLVEKISFHCLSEPSSFKKFPFTNTECLDWIDKTKEWCRLQMPLAKISSQSTKSVGSEVKMNSSDEKLDEWYDFLMNENNNAKMVDLKLDREPSKIFSMTLGQILRPLEENDSNKGRIFEPKITQVTSKLLELPLYDSLCTKDELFTVDQHEYYVQLKFIPDLSTFNDQTTNAPPIEIWFELDDYDNAITSTARCMVQMEQKSLLLQTPQLQHDYKISTDLVGELIQTFEENQEDWLADQPGIKEFLQESHLTFNSKKKLVIPRSINVDLPTKSSVNKSAFIPIRYDYINANYHRVLRLFYMDKYMVQFSDVNGGPLGGRYTQVDFIGGESLSRTDFKRFVKDISKCF</sequence>
<dbReference type="Pfam" id="PF20776">
    <property type="entry name" value="SLS1_N"/>
    <property type="match status" value="1"/>
</dbReference>
<evidence type="ECO:0000259" key="3">
    <source>
        <dbReference type="Pfam" id="PF20778"/>
    </source>
</evidence>
<dbReference type="InterPro" id="IPR032741">
    <property type="entry name" value="Sls1_KH-1"/>
</dbReference>
<dbReference type="Proteomes" id="UP000509704">
    <property type="component" value="Chromosome 1"/>
</dbReference>
<dbReference type="OrthoDB" id="5392646at2759"/>
<dbReference type="InterPro" id="IPR048400">
    <property type="entry name" value="SLS1_N"/>
</dbReference>
<protein>
    <submittedName>
        <fullName evidence="4">Uncharacterized protein</fullName>
    </submittedName>
</protein>
<dbReference type="EMBL" id="CP058604">
    <property type="protein sequence ID" value="QLG70892.1"/>
    <property type="molecule type" value="Genomic_DNA"/>
</dbReference>
<dbReference type="GeneID" id="59234529"/>
<name>A0A7H9AZ73_ZYGMR</name>
<dbReference type="KEGG" id="zmk:HG535_0A08380"/>
<evidence type="ECO:0000259" key="2">
    <source>
        <dbReference type="Pfam" id="PF20776"/>
    </source>
</evidence>
<evidence type="ECO:0000313" key="5">
    <source>
        <dbReference type="Proteomes" id="UP000509704"/>
    </source>
</evidence>